<dbReference type="InterPro" id="IPR011067">
    <property type="entry name" value="Plasmid_toxin/cell-grow_inhib"/>
</dbReference>
<proteinExistence type="inferred from homology"/>
<dbReference type="SUPFAM" id="SSF50118">
    <property type="entry name" value="Cell growth inhibitor/plasmid maintenance toxic component"/>
    <property type="match status" value="1"/>
</dbReference>
<gene>
    <name evidence="2" type="ORF">A2Z21_02860</name>
</gene>
<dbReference type="STRING" id="1817864.A2Z21_02860"/>
<dbReference type="PANTHER" id="PTHR33988:SF1">
    <property type="entry name" value="ENDORIBONUCLEASE MAZF7-RELATED"/>
    <property type="match status" value="1"/>
</dbReference>
<dbReference type="InterPro" id="IPR003477">
    <property type="entry name" value="PemK-like"/>
</dbReference>
<comment type="caution">
    <text evidence="2">The sequence shown here is derived from an EMBL/GenBank/DDBJ whole genome shotgun (WGS) entry which is preliminary data.</text>
</comment>
<dbReference type="PANTHER" id="PTHR33988">
    <property type="entry name" value="ENDORIBONUCLEASE MAZF-RELATED"/>
    <property type="match status" value="1"/>
</dbReference>
<dbReference type="EC" id="3.1.-.-" evidence="1"/>
<comment type="similarity">
    <text evidence="1">Belongs to the PemK/MazF family.</text>
</comment>
<dbReference type="EMBL" id="MFGX01000067">
    <property type="protein sequence ID" value="OGF54964.1"/>
    <property type="molecule type" value="Genomic_DNA"/>
</dbReference>
<reference evidence="2 3" key="1">
    <citation type="journal article" date="2016" name="Nat. Commun.">
        <title>Thousands of microbial genomes shed light on interconnected biogeochemical processes in an aquifer system.</title>
        <authorList>
            <person name="Anantharaman K."/>
            <person name="Brown C.T."/>
            <person name="Hug L.A."/>
            <person name="Sharon I."/>
            <person name="Castelle C.J."/>
            <person name="Probst A.J."/>
            <person name="Thomas B.C."/>
            <person name="Singh A."/>
            <person name="Wilkins M.J."/>
            <person name="Karaoz U."/>
            <person name="Brodie E.L."/>
            <person name="Williams K.H."/>
            <person name="Hubbard S.S."/>
            <person name="Banfield J.F."/>
        </authorList>
    </citation>
    <scope>NUCLEOTIDE SEQUENCE [LARGE SCALE GENOMIC DNA]</scope>
    <source>
        <strain evidence="3">RBG_16_55_9</strain>
    </source>
</reference>
<dbReference type="Proteomes" id="UP000179157">
    <property type="component" value="Unassembled WGS sequence"/>
</dbReference>
<dbReference type="GO" id="GO:0006402">
    <property type="term" value="P:mRNA catabolic process"/>
    <property type="evidence" value="ECO:0007669"/>
    <property type="project" value="TreeGrafter"/>
</dbReference>
<evidence type="ECO:0000313" key="3">
    <source>
        <dbReference type="Proteomes" id="UP000179157"/>
    </source>
</evidence>
<protein>
    <recommendedName>
        <fullName evidence="1">mRNA interferase</fullName>
        <ecNumber evidence="1">3.1.-.-</ecNumber>
    </recommendedName>
</protein>
<evidence type="ECO:0000256" key="1">
    <source>
        <dbReference type="PIRNR" id="PIRNR033490"/>
    </source>
</evidence>
<name>A0A1F5UUX5_FRAXR</name>
<dbReference type="PIRSF" id="PIRSF033490">
    <property type="entry name" value="MazF"/>
    <property type="match status" value="1"/>
</dbReference>
<dbReference type="Pfam" id="PF02452">
    <property type="entry name" value="PemK_toxin"/>
    <property type="match status" value="1"/>
</dbReference>
<dbReference type="GO" id="GO:0003677">
    <property type="term" value="F:DNA binding"/>
    <property type="evidence" value="ECO:0007669"/>
    <property type="project" value="InterPro"/>
</dbReference>
<organism evidence="2 3">
    <name type="scientific">Fraserbacteria sp. (strain RBG_16_55_9)</name>
    <dbReference type="NCBI Taxonomy" id="1817864"/>
    <lineage>
        <taxon>Bacteria</taxon>
        <taxon>Candidatus Fraseribacteriota</taxon>
    </lineage>
</organism>
<sequence>MTSSQPRRGEVWLVHIPGERKQRPCVILSADWLNRFARDVMAVPITTVARGAFPTRVELPAGEGGLKEQSWVKCDQVTTIEEGHLGRAPLGQLSLEKLAEIESAVRKALDL</sequence>
<dbReference type="GO" id="GO:0016075">
    <property type="term" value="P:rRNA catabolic process"/>
    <property type="evidence" value="ECO:0007669"/>
    <property type="project" value="TreeGrafter"/>
</dbReference>
<dbReference type="AlphaFoldDB" id="A0A1F5UUX5"/>
<keyword evidence="1" id="KW-0540">Nuclease</keyword>
<accession>A0A1F5UUX5</accession>
<comment type="function">
    <text evidence="1">Toxic component of a type II toxin-antitoxin (TA) system.</text>
</comment>
<dbReference type="Gene3D" id="2.30.30.110">
    <property type="match status" value="1"/>
</dbReference>
<keyword evidence="1" id="KW-0378">Hydrolase</keyword>
<keyword evidence="1" id="KW-0255">Endonuclease</keyword>
<evidence type="ECO:0000313" key="2">
    <source>
        <dbReference type="EMBL" id="OGF54964.1"/>
    </source>
</evidence>
<dbReference type="GO" id="GO:0004521">
    <property type="term" value="F:RNA endonuclease activity"/>
    <property type="evidence" value="ECO:0007669"/>
    <property type="project" value="TreeGrafter"/>
</dbReference>
<dbReference type="GO" id="GO:0016787">
    <property type="term" value="F:hydrolase activity"/>
    <property type="evidence" value="ECO:0007669"/>
    <property type="project" value="UniProtKB-KW"/>
</dbReference>